<keyword evidence="4" id="KW-1185">Reference proteome</keyword>
<dbReference type="SUPFAM" id="SSF55961">
    <property type="entry name" value="Bet v1-like"/>
    <property type="match status" value="2"/>
</dbReference>
<protein>
    <submittedName>
        <fullName evidence="3">Aromatase</fullName>
    </submittedName>
</protein>
<gene>
    <name evidence="3" type="ORF">FHX75_11556</name>
</gene>
<dbReference type="Proteomes" id="UP000319927">
    <property type="component" value="Unassembled WGS sequence"/>
</dbReference>
<evidence type="ECO:0000256" key="1">
    <source>
        <dbReference type="SAM" id="MobiDB-lite"/>
    </source>
</evidence>
<evidence type="ECO:0000313" key="4">
    <source>
        <dbReference type="Proteomes" id="UP000319927"/>
    </source>
</evidence>
<dbReference type="CDD" id="cd08861">
    <property type="entry name" value="OtcD1_ARO-CYC_like"/>
    <property type="match status" value="2"/>
</dbReference>
<reference evidence="3 4" key="1">
    <citation type="submission" date="2019-06" db="EMBL/GenBank/DDBJ databases">
        <title>Sequencing the genomes of 1000 actinobacteria strains.</title>
        <authorList>
            <person name="Klenk H.-P."/>
        </authorList>
    </citation>
    <scope>NUCLEOTIDE SEQUENCE [LARGE SCALE GENOMIC DNA]</scope>
    <source>
        <strain evidence="3 4">DSM 102131</strain>
    </source>
</reference>
<dbReference type="EMBL" id="VIXA01000001">
    <property type="protein sequence ID" value="TWG27419.1"/>
    <property type="molecule type" value="Genomic_DNA"/>
</dbReference>
<feature type="domain" description="Coenzyme Q-binding protein COQ10 START" evidence="2">
    <location>
        <begin position="23"/>
        <end position="140"/>
    </location>
</feature>
<dbReference type="InterPro" id="IPR005031">
    <property type="entry name" value="COQ10_START"/>
</dbReference>
<organism evidence="3 4">
    <name type="scientific">Micromonospora palomenae</name>
    <dbReference type="NCBI Taxonomy" id="1461247"/>
    <lineage>
        <taxon>Bacteria</taxon>
        <taxon>Bacillati</taxon>
        <taxon>Actinomycetota</taxon>
        <taxon>Actinomycetes</taxon>
        <taxon>Micromonosporales</taxon>
        <taxon>Micromonosporaceae</taxon>
        <taxon>Micromonospora</taxon>
    </lineage>
</organism>
<evidence type="ECO:0000313" key="3">
    <source>
        <dbReference type="EMBL" id="TWG27419.1"/>
    </source>
</evidence>
<feature type="region of interest" description="Disordered" evidence="1">
    <location>
        <begin position="310"/>
        <end position="331"/>
    </location>
</feature>
<dbReference type="AlphaFoldDB" id="A0A561WU91"/>
<dbReference type="InterPro" id="IPR023393">
    <property type="entry name" value="START-like_dom_sf"/>
</dbReference>
<sequence>MTPAVGEPMSPSRPHQTVHTHVVAAPPEVVYELVADVRRWPVIFEPTVHVRHLERTSGAERFELWAQVNGRVNTWASRRDLDPAGLRVTFRQERSQAPLTSMGGDWTFRPVGGGRTEVVLTHRFTVDGGEEQLAWMNQALDTNSARELAALARVAELGHPVDDLVFSFTDRVVLPGVSAADVYAFVRRSDLWPQRLPHVGRVSLSEPQPDVQDMEMDTVTAEGRSHTTRSIRLCLPGQIVYKQVVPPGMLLGHAGSWEFADGPGGAEVHARHSVAVDPEAIDAVLGAGSTPADARRHLRDVLGRNSRATLEHAGRYAREQPAPHTGAGVSR</sequence>
<dbReference type="Pfam" id="PF03364">
    <property type="entry name" value="Polyketide_cyc"/>
    <property type="match status" value="2"/>
</dbReference>
<feature type="domain" description="Coenzyme Q-binding protein COQ10 START" evidence="2">
    <location>
        <begin position="177"/>
        <end position="279"/>
    </location>
</feature>
<dbReference type="Gene3D" id="3.30.530.20">
    <property type="match status" value="2"/>
</dbReference>
<comment type="caution">
    <text evidence="3">The sequence shown here is derived from an EMBL/GenBank/DDBJ whole genome shotgun (WGS) entry which is preliminary data.</text>
</comment>
<proteinExistence type="predicted"/>
<name>A0A561WU91_9ACTN</name>
<evidence type="ECO:0000259" key="2">
    <source>
        <dbReference type="Pfam" id="PF03364"/>
    </source>
</evidence>
<accession>A0A561WU91</accession>